<dbReference type="Pfam" id="PF01817">
    <property type="entry name" value="CM_2"/>
    <property type="match status" value="1"/>
</dbReference>
<dbReference type="InterPro" id="IPR002701">
    <property type="entry name" value="CM_II_prokaryot"/>
</dbReference>
<dbReference type="InterPro" id="IPR036979">
    <property type="entry name" value="CM_dom_sf"/>
</dbReference>
<feature type="domain" description="Chorismate mutase" evidence="5">
    <location>
        <begin position="21"/>
        <end position="117"/>
    </location>
</feature>
<name>A0ABS7DY22_9GAMM</name>
<dbReference type="RefSeq" id="WP_220108042.1">
    <property type="nucleotide sequence ID" value="NZ_JAHZST010000001.1"/>
</dbReference>
<evidence type="ECO:0000256" key="1">
    <source>
        <dbReference type="ARBA" id="ARBA00010333"/>
    </source>
</evidence>
<evidence type="ECO:0000256" key="4">
    <source>
        <dbReference type="SAM" id="SignalP"/>
    </source>
</evidence>
<dbReference type="InterPro" id="IPR008240">
    <property type="entry name" value="Chorismate_mutase_periplasmic"/>
</dbReference>
<dbReference type="EMBL" id="JAHZST010000001">
    <property type="protein sequence ID" value="MBW8182336.1"/>
    <property type="molecule type" value="Genomic_DNA"/>
</dbReference>
<dbReference type="InterPro" id="IPR036263">
    <property type="entry name" value="Chorismate_II_sf"/>
</dbReference>
<comment type="caution">
    <text evidence="6">The sequence shown here is derived from an EMBL/GenBank/DDBJ whole genome shotgun (WGS) entry which is preliminary data.</text>
</comment>
<dbReference type="SMART" id="SM00062">
    <property type="entry name" value="PBPb"/>
    <property type="match status" value="1"/>
</dbReference>
<dbReference type="PANTHER" id="PTHR35936">
    <property type="entry name" value="MEMBRANE-BOUND LYTIC MUREIN TRANSGLYCOSYLASE F"/>
    <property type="match status" value="1"/>
</dbReference>
<keyword evidence="6" id="KW-0413">Isomerase</keyword>
<dbReference type="SUPFAM" id="SSF48600">
    <property type="entry name" value="Chorismate mutase II"/>
    <property type="match status" value="1"/>
</dbReference>
<dbReference type="SMART" id="SM00830">
    <property type="entry name" value="CM_2"/>
    <property type="match status" value="1"/>
</dbReference>
<proteinExistence type="inferred from homology"/>
<accession>A0ABS7DY22</accession>
<dbReference type="InterPro" id="IPR001638">
    <property type="entry name" value="Solute-binding_3/MltF_N"/>
</dbReference>
<keyword evidence="7" id="KW-1185">Reference proteome</keyword>
<dbReference type="SUPFAM" id="SSF53850">
    <property type="entry name" value="Periplasmic binding protein-like II"/>
    <property type="match status" value="1"/>
</dbReference>
<evidence type="ECO:0000313" key="7">
    <source>
        <dbReference type="Proteomes" id="UP001195963"/>
    </source>
</evidence>
<organism evidence="6 7">
    <name type="scientific">Shewanella nanhaiensis</name>
    <dbReference type="NCBI Taxonomy" id="2864872"/>
    <lineage>
        <taxon>Bacteria</taxon>
        <taxon>Pseudomonadati</taxon>
        <taxon>Pseudomonadota</taxon>
        <taxon>Gammaproteobacteria</taxon>
        <taxon>Alteromonadales</taxon>
        <taxon>Shewanellaceae</taxon>
        <taxon>Shewanella</taxon>
    </lineage>
</organism>
<dbReference type="EC" id="5.4.99.5" evidence="2"/>
<dbReference type="PROSITE" id="PS51168">
    <property type="entry name" value="CHORISMATE_MUT_2"/>
    <property type="match status" value="1"/>
</dbReference>
<evidence type="ECO:0000313" key="6">
    <source>
        <dbReference type="EMBL" id="MBW8182336.1"/>
    </source>
</evidence>
<dbReference type="PANTHER" id="PTHR35936:SF19">
    <property type="entry name" value="AMINO-ACID-BINDING PROTEIN YXEM-RELATED"/>
    <property type="match status" value="1"/>
</dbReference>
<feature type="chain" id="PRO_5045914727" description="chorismate mutase" evidence="4">
    <location>
        <begin position="34"/>
        <end position="438"/>
    </location>
</feature>
<dbReference type="GO" id="GO:0004106">
    <property type="term" value="F:chorismate mutase activity"/>
    <property type="evidence" value="ECO:0007669"/>
    <property type="project" value="UniProtKB-EC"/>
</dbReference>
<reference evidence="6 7" key="1">
    <citation type="submission" date="2021-07" db="EMBL/GenBank/DDBJ databases">
        <title>Shewanella sp. nov, isolated from SCS.</title>
        <authorList>
            <person name="Cao W.R."/>
        </authorList>
    </citation>
    <scope>NUCLEOTIDE SEQUENCE [LARGE SCALE GENOMIC DNA]</scope>
    <source>
        <strain evidence="6 7">NR704-98</strain>
    </source>
</reference>
<feature type="signal peptide" evidence="4">
    <location>
        <begin position="1"/>
        <end position="33"/>
    </location>
</feature>
<dbReference type="Gene3D" id="3.40.190.10">
    <property type="entry name" value="Periplasmic binding protein-like II"/>
    <property type="match status" value="2"/>
</dbReference>
<evidence type="ECO:0000256" key="2">
    <source>
        <dbReference type="ARBA" id="ARBA00012404"/>
    </source>
</evidence>
<gene>
    <name evidence="6" type="primary">aroQ</name>
    <name evidence="6" type="ORF">K0625_01550</name>
</gene>
<comment type="similarity">
    <text evidence="1">Belongs to the bacterial solute-binding protein 3 family.</text>
</comment>
<evidence type="ECO:0000259" key="5">
    <source>
        <dbReference type="PROSITE" id="PS51168"/>
    </source>
</evidence>
<dbReference type="Pfam" id="PF00497">
    <property type="entry name" value="SBP_bac_3"/>
    <property type="match status" value="1"/>
</dbReference>
<keyword evidence="3 4" id="KW-0732">Signal</keyword>
<sequence>MTHLSRFKFTQPLASIILLCTLCLALLPVAAQSADSKDDASNHQHLYELINTRLGYMEAVAHYKWQHQIPVEVLKRDRVVLDKSMTMAQEYGLKPQEVEQFFKVQIALAKKIQRYYHHQWQQSEQVEPNNTKQTQTLAEIRPDLIRLGREIIASMASHQGEHDFHELVANVSSPALDINDKASLFAALTAINPKRYSSRLDRISAQKILYVGTTGDYEPFSFYPSSSVNSPTQTESNIQGIDIDLAKHLARSLGAQAIFLPTSWHTMLDDLATHRYDIMMSGISKKLFRQQLGLLSNIYLEGGKTPIARCEQVGQFNALSKIDKAETKVIVNKGGTNQQFVDNHLKHATVTVHDSNVTIFDEIIAKRADVMITDMIEVKLQAQKHPELCAAMPDRTLSYSSKAYLMERDLIWKEYVDSWLELAIKDGTVDKAFSRFLK</sequence>
<dbReference type="Proteomes" id="UP001195963">
    <property type="component" value="Unassembled WGS sequence"/>
</dbReference>
<dbReference type="Gene3D" id="1.20.59.10">
    <property type="entry name" value="Chorismate mutase"/>
    <property type="match status" value="1"/>
</dbReference>
<evidence type="ECO:0000256" key="3">
    <source>
        <dbReference type="ARBA" id="ARBA00022729"/>
    </source>
</evidence>
<protein>
    <recommendedName>
        <fullName evidence="2">chorismate mutase</fullName>
        <ecNumber evidence="2">5.4.99.5</ecNumber>
    </recommendedName>
</protein>
<dbReference type="NCBIfam" id="TIGR01806">
    <property type="entry name" value="CM_mono2"/>
    <property type="match status" value="1"/>
</dbReference>